<evidence type="ECO:0000259" key="2">
    <source>
        <dbReference type="PROSITE" id="PS50853"/>
    </source>
</evidence>
<evidence type="ECO:0000313" key="5">
    <source>
        <dbReference type="Proteomes" id="UP001493487"/>
    </source>
</evidence>
<dbReference type="InterPro" id="IPR001119">
    <property type="entry name" value="SLH_dom"/>
</dbReference>
<dbReference type="PANTHER" id="PTHR13817">
    <property type="entry name" value="TITIN"/>
    <property type="match status" value="1"/>
</dbReference>
<dbReference type="Pfam" id="PF00395">
    <property type="entry name" value="SLH"/>
    <property type="match status" value="3"/>
</dbReference>
<reference evidence="4 5" key="1">
    <citation type="journal article" date="2023" name="Genome Announc.">
        <title>Pan-Genome Analyses of the Genus Cohnella and Proposal of the Novel Species Cohnella silvisoli sp. nov., Isolated from Forest Soil.</title>
        <authorList>
            <person name="Wang C."/>
            <person name="Mao L."/>
            <person name="Bao G."/>
            <person name="Zhu H."/>
        </authorList>
    </citation>
    <scope>NUCLEOTIDE SEQUENCE [LARGE SCALE GENOMIC DNA]</scope>
    <source>
        <strain evidence="4 5">NL03-T5-1</strain>
    </source>
</reference>
<dbReference type="SMART" id="SM00060">
    <property type="entry name" value="FN3"/>
    <property type="match status" value="3"/>
</dbReference>
<dbReference type="EMBL" id="JASKHM010000004">
    <property type="protein sequence ID" value="MEQ4482381.1"/>
    <property type="molecule type" value="Genomic_DNA"/>
</dbReference>
<keyword evidence="1" id="KW-0677">Repeat</keyword>
<sequence>MNYLHVKKLKKIILGILAVSVLIAAIFQPNRAVFADVFVGFDGGTGTAGDPYLISSAVQFNEIRSYVTSSFKLAADIDLSDYANWVPIGNLTLTTRFKGSLDGDGHTITNLAINRPTTNYVGLFGYVYGGTIKNLRIAGANITGQNNAGVLAGRIEGIFEGQQSKISNVGSSGGSLTGGSSVGGLIGDSLRGMIDNSYSSVRVTGTGFSIGGLIGVNGQGTISHSYAIGDVISPAGNQVGGLVGANSSVSLSSPQSLISNSYATGEVKGNNYVGGLLGRNDSNGLASSNTVVSDSYAIGKVTGIDKVGGLVGYNNNGTINNDYALGEVIGTTQVGGLVGQRATDTIRSSYYDKETTKINDVSDFSRSTQLMKTLSNFLDWDMNSTWKMDSGINNGYPYLPAPSLSAVAAIGQEAGTTSMIATASAGNHLVVQVSSSTRAMPGFGHAVPTSGVLDPYVSGSDIGGVDATTNKYVSVYEANRDNKVVKFTQIMLQSDDILNYTIDELQNQSLTPLMVGYVSGTQAANTITITSTGTGDLANLSTDVSGDAFDITQPAISLLDSTTPSTTFTVQTKDGLAVGTYTETVTISADHLSDATFTISQVVSAPGAPVLQPPIASNGQVTLNWSAVGSVTGYSVFMSTTSGSYGTAEATVTSTTFSYNATGLSNGTNYYFTVRANNNGADGAASNEVSATPKTIPEAPTAVTATTASGQATIDFFAPANDGGSSITSYTVIASPGNQRATGATSPIVITGLSNGTSYTFTVIATNSEGNSPPSAPSSAVTHPIGVPVLQAPTIGDAQLTLNWGAVNDVTGYQIYKSTVPGTYGAAVDSVSSNTHSYTVTGLRNGTTYYFTIRAMNGVIEGAASNEEGAIPVRWSGPGAPLGTFAGGIGIEEDPYLIANAAQLDAVRHYRTGAYKLIADIDLSSYANADGWVPIGTGDLELSFSGMMDGNGYSITGLKMNRPTADNVGLFGYVTGNITNLKLDDVDIIGKDFVGGIAGFVKYGTISNSKSSGAVTGNNDVGGLVGRVYPGTINNSYNTGSVTGYYRVGGLVGHNVLGTISDSYATGNVTGITASFYIGGLVGQNEGVQGTIRNSYASGNVTADNQVGGLVGLNILGRIETSYSTGNVNAKWYTGGLVGVNQYGTIKDSYTKSSVNGQIGKTGGFIGQNAGADITNTYAAGNVTGGSTELGAYTGSGITMLPNSNYYDSDKIGLVEIYGALPKTTILMKTLETYSGWDFTQAWGLDSTINDGYPYLRYLAPELQATAVPGNTAGTTKVTAEAGFGNQLVIQVSSGNTTKPSIRNVVPESGVINPYVPGSDIGGVDAATNKYVAVYEVDNENQVVKFAQITLTSNEIHPSYTIEQLDDQMLAALTVGYASGTQETKTVAVTRTGTEDLASLAVTISGTEFELTQPLVTTLNSGTPSTSFTVKAKDGLAAGTYTATVTVSATNMTDATFTVTQVVNPAPTYTIAAIADQTPAALTAGYAAGTQETKTLAITRTGTGNLVNLAVAVSGTEFELTQPLVTTLNSGTPSTNFTVKAKDGLAAGTHTATVTVSATNMTDATFTVTQVVNQARIPIDPPSTTIIQPSPTIIQPTRTTIDLGNENTGATLHVKAEVETSVNGATSTNVAVDPEQFVQMLDSIKSKKATAQTVTVAVEGKVDQVHVAIPIVAIWNESGAKTNGTLIIETDLANYHIPLSLLREKSANHSEGNILITINKSSGQLHDSIYKAAERQDLLLLNNPIEFKIAIGNQEMIEFGDVYVERTVSLGSKVDPSKATAVWYDPATETFHFVPSIFKEIDGVTNVVMKSPHNSIYTLVQSDETFLDLNGHWAKDDIEKLASKLIVRGKSGTEFAPEVMITRAEFVALLVRSLGITVNAEESSFKDVQKNAWFADEVEAAVKAELIRGFTDGTFRPEDLITREQMANIMAAALKFVDNQPEKSEYIDNLLERRFSDADKIHTWARDAAAISVKAGIISGRTETTFAPAATATRAEAVAMLGRMLRYIQFIN</sequence>
<dbReference type="RefSeq" id="WP_232187630.1">
    <property type="nucleotide sequence ID" value="NZ_JAIOAP010000013.1"/>
</dbReference>
<evidence type="ECO:0000256" key="1">
    <source>
        <dbReference type="ARBA" id="ARBA00022737"/>
    </source>
</evidence>
<dbReference type="PANTHER" id="PTHR13817:SF166">
    <property type="entry name" value="NEURONAL IGCAM-RELATED"/>
    <property type="match status" value="1"/>
</dbReference>
<dbReference type="InterPro" id="IPR040751">
    <property type="entry name" value="SbsC_C"/>
</dbReference>
<accession>A0ABV1KS03</accession>
<dbReference type="SUPFAM" id="SSF49265">
    <property type="entry name" value="Fibronectin type III"/>
    <property type="match status" value="2"/>
</dbReference>
<dbReference type="Gene3D" id="2.60.40.10">
    <property type="entry name" value="Immunoglobulins"/>
    <property type="match status" value="3"/>
</dbReference>
<protein>
    <submittedName>
        <fullName evidence="4">S-layer homology domain-containing protein</fullName>
    </submittedName>
</protein>
<feature type="domain" description="SLH" evidence="3">
    <location>
        <begin position="1881"/>
        <end position="1944"/>
    </location>
</feature>
<dbReference type="Gene3D" id="2.160.20.110">
    <property type="match status" value="4"/>
</dbReference>
<dbReference type="Pfam" id="PF18316">
    <property type="entry name" value="S-l_SbsC_C"/>
    <property type="match status" value="2"/>
</dbReference>
<dbReference type="InterPro" id="IPR003961">
    <property type="entry name" value="FN3_dom"/>
</dbReference>
<feature type="domain" description="Fibronectin type-III" evidence="2">
    <location>
        <begin position="605"/>
        <end position="698"/>
    </location>
</feature>
<dbReference type="Proteomes" id="UP001493487">
    <property type="component" value="Unassembled WGS sequence"/>
</dbReference>
<dbReference type="InterPro" id="IPR011493">
    <property type="entry name" value="GLUG"/>
</dbReference>
<organism evidence="4 5">
    <name type="scientific">Cohnella silvisoli</name>
    <dbReference type="NCBI Taxonomy" id="2873699"/>
    <lineage>
        <taxon>Bacteria</taxon>
        <taxon>Bacillati</taxon>
        <taxon>Bacillota</taxon>
        <taxon>Bacilli</taxon>
        <taxon>Bacillales</taxon>
        <taxon>Paenibacillaceae</taxon>
        <taxon>Cohnella</taxon>
    </lineage>
</organism>
<dbReference type="Pfam" id="PF00041">
    <property type="entry name" value="fn3"/>
    <property type="match status" value="3"/>
</dbReference>
<feature type="domain" description="SLH" evidence="3">
    <location>
        <begin position="1821"/>
        <end position="1880"/>
    </location>
</feature>
<dbReference type="PROSITE" id="PS50853">
    <property type="entry name" value="FN3"/>
    <property type="match status" value="3"/>
</dbReference>
<proteinExistence type="predicted"/>
<evidence type="ECO:0000313" key="4">
    <source>
        <dbReference type="EMBL" id="MEQ4482381.1"/>
    </source>
</evidence>
<dbReference type="InterPro" id="IPR036116">
    <property type="entry name" value="FN3_sf"/>
</dbReference>
<comment type="caution">
    <text evidence="4">The sequence shown here is derived from an EMBL/GenBank/DDBJ whole genome shotgun (WGS) entry which is preliminary data.</text>
</comment>
<dbReference type="PROSITE" id="PS51272">
    <property type="entry name" value="SLH"/>
    <property type="match status" value="3"/>
</dbReference>
<dbReference type="Pfam" id="PF07581">
    <property type="entry name" value="Glug"/>
    <property type="match status" value="3"/>
</dbReference>
<evidence type="ECO:0000259" key="3">
    <source>
        <dbReference type="PROSITE" id="PS51272"/>
    </source>
</evidence>
<feature type="domain" description="SLH" evidence="3">
    <location>
        <begin position="1952"/>
        <end position="2012"/>
    </location>
</feature>
<feature type="domain" description="Fibronectin type-III" evidence="2">
    <location>
        <begin position="784"/>
        <end position="879"/>
    </location>
</feature>
<keyword evidence="5" id="KW-1185">Reference proteome</keyword>
<dbReference type="InterPro" id="IPR013783">
    <property type="entry name" value="Ig-like_fold"/>
</dbReference>
<feature type="domain" description="Fibronectin type-III" evidence="2">
    <location>
        <begin position="699"/>
        <end position="782"/>
    </location>
</feature>
<name>A0ABV1KS03_9BACL</name>
<dbReference type="CDD" id="cd00063">
    <property type="entry name" value="FN3"/>
    <property type="match status" value="3"/>
</dbReference>
<gene>
    <name evidence="4" type="ORF">QJS35_08240</name>
</gene>
<dbReference type="InterPro" id="IPR050964">
    <property type="entry name" value="Striated_Muscle_Regulatory"/>
</dbReference>